<proteinExistence type="predicted"/>
<evidence type="ECO:0000256" key="2">
    <source>
        <dbReference type="ARBA" id="ARBA00011915"/>
    </source>
</evidence>
<dbReference type="Proteomes" id="UP001501645">
    <property type="component" value="Unassembled WGS sequence"/>
</dbReference>
<dbReference type="EC" id="3.1.2.4" evidence="2"/>
<feature type="domain" description="Enoyl-CoA hydratase/isomerase" evidence="4">
    <location>
        <begin position="21"/>
        <end position="355"/>
    </location>
</feature>
<dbReference type="InterPro" id="IPR045004">
    <property type="entry name" value="ECH_dom"/>
</dbReference>
<evidence type="ECO:0000259" key="4">
    <source>
        <dbReference type="Pfam" id="PF16113"/>
    </source>
</evidence>
<dbReference type="InterPro" id="IPR032259">
    <property type="entry name" value="HIBYL-CoA-H"/>
</dbReference>
<evidence type="ECO:0000256" key="1">
    <source>
        <dbReference type="ARBA" id="ARBA00001709"/>
    </source>
</evidence>
<reference evidence="6" key="1">
    <citation type="journal article" date="2019" name="Int. J. Syst. Evol. Microbiol.">
        <title>The Global Catalogue of Microorganisms (GCM) 10K type strain sequencing project: providing services to taxonomists for standard genome sequencing and annotation.</title>
        <authorList>
            <consortium name="The Broad Institute Genomics Platform"/>
            <consortium name="The Broad Institute Genome Sequencing Center for Infectious Disease"/>
            <person name="Wu L."/>
            <person name="Ma J."/>
        </authorList>
    </citation>
    <scope>NUCLEOTIDE SEQUENCE [LARGE SCALE GENOMIC DNA]</scope>
    <source>
        <strain evidence="6">JCM 18537</strain>
    </source>
</reference>
<evidence type="ECO:0000256" key="3">
    <source>
        <dbReference type="ARBA" id="ARBA00022801"/>
    </source>
</evidence>
<comment type="catalytic activity">
    <reaction evidence="1">
        <text>3-hydroxy-2-methylpropanoyl-CoA + H2O = 3-hydroxy-2-methylpropanoate + CoA + H(+)</text>
        <dbReference type="Rhea" id="RHEA:20888"/>
        <dbReference type="ChEBI" id="CHEBI:11805"/>
        <dbReference type="ChEBI" id="CHEBI:15377"/>
        <dbReference type="ChEBI" id="CHEBI:15378"/>
        <dbReference type="ChEBI" id="CHEBI:57287"/>
        <dbReference type="ChEBI" id="CHEBI:57340"/>
        <dbReference type="EC" id="3.1.2.4"/>
    </reaction>
</comment>
<gene>
    <name evidence="5" type="ORF">GCM10023351_31060</name>
</gene>
<dbReference type="CDD" id="cd06558">
    <property type="entry name" value="crotonase-like"/>
    <property type="match status" value="1"/>
</dbReference>
<name>A0ABP9AM71_9MICO</name>
<keyword evidence="6" id="KW-1185">Reference proteome</keyword>
<dbReference type="NCBIfam" id="NF004127">
    <property type="entry name" value="PRK05617.1"/>
    <property type="match status" value="1"/>
</dbReference>
<dbReference type="Gene3D" id="3.90.226.10">
    <property type="entry name" value="2-enoyl-CoA Hydratase, Chain A, domain 1"/>
    <property type="match status" value="1"/>
</dbReference>
<comment type="caution">
    <text evidence="5">The sequence shown here is derived from an EMBL/GenBank/DDBJ whole genome shotgun (WGS) entry which is preliminary data.</text>
</comment>
<dbReference type="SUPFAM" id="SSF52096">
    <property type="entry name" value="ClpP/crotonase"/>
    <property type="match status" value="1"/>
</dbReference>
<dbReference type="InterPro" id="IPR029045">
    <property type="entry name" value="ClpP/crotonase-like_dom_sf"/>
</dbReference>
<dbReference type="PANTHER" id="PTHR43176:SF3">
    <property type="entry name" value="3-HYDROXYISOBUTYRYL-COA HYDROLASE, MITOCHONDRIAL"/>
    <property type="match status" value="1"/>
</dbReference>
<dbReference type="PANTHER" id="PTHR43176">
    <property type="entry name" value="3-HYDROXYISOBUTYRYL-COA HYDROLASE-RELATED"/>
    <property type="match status" value="1"/>
</dbReference>
<dbReference type="Pfam" id="PF16113">
    <property type="entry name" value="ECH_2"/>
    <property type="match status" value="1"/>
</dbReference>
<organism evidence="5 6">
    <name type="scientific">Microbacterium gilvum</name>
    <dbReference type="NCBI Taxonomy" id="1336204"/>
    <lineage>
        <taxon>Bacteria</taxon>
        <taxon>Bacillati</taxon>
        <taxon>Actinomycetota</taxon>
        <taxon>Actinomycetes</taxon>
        <taxon>Micrococcales</taxon>
        <taxon>Microbacteriaceae</taxon>
        <taxon>Microbacterium</taxon>
    </lineage>
</organism>
<protein>
    <recommendedName>
        <fullName evidence="2">3-hydroxyisobutyryl-CoA hydrolase</fullName>
        <ecNumber evidence="2">3.1.2.4</ecNumber>
    </recommendedName>
</protein>
<evidence type="ECO:0000313" key="6">
    <source>
        <dbReference type="Proteomes" id="UP001501645"/>
    </source>
</evidence>
<dbReference type="EMBL" id="BAABKO010000006">
    <property type="protein sequence ID" value="GAA4783455.1"/>
    <property type="molecule type" value="Genomic_DNA"/>
</dbReference>
<sequence>MAPVTPTTPQRRVSSFMRSGVGWLTLERPEAINALDRGMLQEVRAVLEAWRDEPDVAIVLLQGAGERGLSAGGDIRALYDAVRTGGEAAAMPFFLDEYRLDAVIAEYPKPVVAIADGVTMGGGIGLAGPAHVRVVTERSRLAMPETRIGFSPDAGGSWLLGRAPGRLGEYLALTSDVMGAADAIHCGFADHLVPSEHLDSLADALEMRADPSTPAELVMLFDETPGAGPIERAQPWIDVAFAADTVTEIRERLEQLVAQGVGADEARTPADALVALDGRSPTALVVALAAVRSARALPSQRHALEQEYHLMSWFLVTQPDLPEGIRAQVVDKDRRPRWNPAHVADVPADTVGRAFAHRAADALFPDPEARS</sequence>
<accession>A0ABP9AM71</accession>
<evidence type="ECO:0000313" key="5">
    <source>
        <dbReference type="EMBL" id="GAA4783455.1"/>
    </source>
</evidence>
<keyword evidence="3" id="KW-0378">Hydrolase</keyword>